<gene>
    <name evidence="1 3 4" type="ORF">SRAE_1000127300</name>
</gene>
<dbReference type="InterPro" id="IPR008569">
    <property type="entry name" value="DUF851"/>
</dbReference>
<protein>
    <submittedName>
        <fullName evidence="1 3">Uncharacterized protein</fullName>
    </submittedName>
</protein>
<dbReference type="CTD" id="36375372"/>
<dbReference type="EMBL" id="LN609528">
    <property type="protein sequence ID" value="CEF63007.1"/>
    <property type="molecule type" value="Genomic_DNA"/>
</dbReference>
<keyword evidence="2" id="KW-1185">Reference proteome</keyword>
<evidence type="ECO:0000313" key="3">
    <source>
        <dbReference type="WBParaSite" id="SRAE_1000127300.1"/>
    </source>
</evidence>
<evidence type="ECO:0000313" key="1">
    <source>
        <dbReference type="EMBL" id="CEF63007.1"/>
    </source>
</evidence>
<organism evidence="1">
    <name type="scientific">Strongyloides ratti</name>
    <name type="common">Parasitic roundworm</name>
    <dbReference type="NCBI Taxonomy" id="34506"/>
    <lineage>
        <taxon>Eukaryota</taxon>
        <taxon>Metazoa</taxon>
        <taxon>Ecdysozoa</taxon>
        <taxon>Nematoda</taxon>
        <taxon>Chromadorea</taxon>
        <taxon>Rhabditida</taxon>
        <taxon>Tylenchina</taxon>
        <taxon>Panagrolaimomorpha</taxon>
        <taxon>Strongyloidoidea</taxon>
        <taxon>Strongyloididae</taxon>
        <taxon>Strongyloides</taxon>
    </lineage>
</organism>
<name>A0A090L4F8_STRRB</name>
<dbReference type="Proteomes" id="UP000035682">
    <property type="component" value="Unplaced"/>
</dbReference>
<proteinExistence type="predicted"/>
<sequence>MNDKKSGDEDESHTDDTLPLDSGILKDVYTGKIKLKKSLAKVEHIGPLGDLNTMIQFNNTYFHEYMIFSNTIRSMINVIDVDSLPQNDMKMDSDESEGKMSVSFAALPDIIINYNRVFFGEYDENPYVCTFMSITE</sequence>
<dbReference type="OrthoDB" id="5867859at2759"/>
<dbReference type="Pfam" id="PF05867">
    <property type="entry name" value="DUF851"/>
    <property type="match status" value="1"/>
</dbReference>
<dbReference type="WBParaSite" id="SRAE_1000127300.1">
    <property type="protein sequence ID" value="SRAE_1000127300.1"/>
    <property type="gene ID" value="WBGene00257877"/>
</dbReference>
<evidence type="ECO:0000313" key="4">
    <source>
        <dbReference type="WormBase" id="SRAE_1000127300"/>
    </source>
</evidence>
<dbReference type="GeneID" id="36375372"/>
<accession>A0A090L4F8</accession>
<reference evidence="1 2" key="1">
    <citation type="submission" date="2014-09" db="EMBL/GenBank/DDBJ databases">
        <authorList>
            <person name="Martin A.A."/>
        </authorList>
    </citation>
    <scope>NUCLEOTIDE SEQUENCE</scope>
    <source>
        <strain evidence="2">ED321</strain>
        <strain evidence="1">ED321 Heterogonic</strain>
    </source>
</reference>
<dbReference type="AlphaFoldDB" id="A0A090L4F8"/>
<dbReference type="RefSeq" id="XP_024502209.1">
    <property type="nucleotide sequence ID" value="XM_024648208.1"/>
</dbReference>
<evidence type="ECO:0000313" key="2">
    <source>
        <dbReference type="Proteomes" id="UP000035682"/>
    </source>
</evidence>
<reference evidence="3" key="2">
    <citation type="submission" date="2020-12" db="UniProtKB">
        <authorList>
            <consortium name="WormBaseParasite"/>
        </authorList>
    </citation>
    <scope>IDENTIFICATION</scope>
</reference>
<dbReference type="WormBase" id="SRAE_1000127300">
    <property type="protein sequence ID" value="SRP04875"/>
    <property type="gene ID" value="WBGene00257877"/>
</dbReference>